<protein>
    <submittedName>
        <fullName evidence="3">Uncharacterized protein</fullName>
    </submittedName>
</protein>
<evidence type="ECO:0000313" key="11">
    <source>
        <dbReference type="EMBL" id="QPG49115.1"/>
    </source>
</evidence>
<dbReference type="EMBL" id="CP033241">
    <property type="protein sequence ID" value="AZF84891.1"/>
    <property type="molecule type" value="Genomic_DNA"/>
</dbReference>
<dbReference type="Proteomes" id="UP000033057">
    <property type="component" value="Chromosome"/>
</dbReference>
<evidence type="ECO:0000313" key="12">
    <source>
        <dbReference type="EMBL" id="SAI85522.1"/>
    </source>
</evidence>
<evidence type="ECO:0000313" key="13">
    <source>
        <dbReference type="Proteomes" id="UP000033057"/>
    </source>
</evidence>
<evidence type="ECO:0000313" key="19">
    <source>
        <dbReference type="Proteomes" id="UP000273194"/>
    </source>
</evidence>
<dbReference type="Proteomes" id="UP000273194">
    <property type="component" value="Chromosome"/>
</dbReference>
<evidence type="ECO:0000313" key="8">
    <source>
        <dbReference type="EMBL" id="AZF79692.1"/>
    </source>
</evidence>
<dbReference type="EMBL" id="CP033236">
    <property type="protein sequence ID" value="AZF71844.1"/>
    <property type="molecule type" value="Genomic_DNA"/>
</dbReference>
<evidence type="ECO:0000313" key="20">
    <source>
        <dbReference type="Proteomes" id="UP000273443"/>
    </source>
</evidence>
<dbReference type="EMBL" id="CP033240">
    <property type="protein sequence ID" value="AZF82298.1"/>
    <property type="molecule type" value="Genomic_DNA"/>
</dbReference>
<dbReference type="KEGG" id="ssol:SULB_2673"/>
<dbReference type="Proteomes" id="UP000076770">
    <property type="component" value="Chromosome i"/>
</dbReference>
<dbReference type="Proteomes" id="UP000594632">
    <property type="component" value="Chromosome"/>
</dbReference>
<dbReference type="Proteomes" id="UP000033085">
    <property type="component" value="Chromosome"/>
</dbReference>
<dbReference type="Proteomes" id="UP000275843">
    <property type="component" value="Chromosome"/>
</dbReference>
<dbReference type="EMBL" id="CP033237">
    <property type="protein sequence ID" value="AZF74464.1"/>
    <property type="molecule type" value="Genomic_DNA"/>
</dbReference>
<dbReference type="EMBL" id="CP033238">
    <property type="protein sequence ID" value="AZF77087.1"/>
    <property type="molecule type" value="Genomic_DNA"/>
</dbReference>
<reference evidence="12" key="2">
    <citation type="submission" date="2016-04" db="EMBL/GenBank/DDBJ databases">
        <authorList>
            <person name="Evans L.H."/>
            <person name="Alamgir A."/>
            <person name="Owens N."/>
            <person name="Weber N.D."/>
            <person name="Virtaneva K."/>
            <person name="Barbian K."/>
            <person name="Babar A."/>
            <person name="Rosenke K."/>
        </authorList>
    </citation>
    <scope>NUCLEOTIDE SEQUENCE</scope>
    <source>
        <strain evidence="12">P1</strain>
    </source>
</reference>
<dbReference type="Proteomes" id="UP000267993">
    <property type="component" value="Chromosome"/>
</dbReference>
<evidence type="ECO:0000313" key="15">
    <source>
        <dbReference type="Proteomes" id="UP000033106"/>
    </source>
</evidence>
<evidence type="ECO:0000313" key="6">
    <source>
        <dbReference type="EMBL" id="AZF74464.1"/>
    </source>
</evidence>
<reference evidence="17 18" key="4">
    <citation type="journal article" date="2018" name="Proc. Natl. Acad. Sci. U.S.A.">
        <title>Nonmutational mechanism of inheritance in the Archaeon Sulfolobus solfataricus.</title>
        <authorList>
            <person name="Payne S."/>
            <person name="McCarthy S."/>
            <person name="Johnson T."/>
            <person name="North E."/>
            <person name="Blum P."/>
        </authorList>
    </citation>
    <scope>NUCLEOTIDE SEQUENCE [LARGE SCALE GENOMIC DNA]</scope>
    <source>
        <strain evidence="5 17">SARC-H</strain>
        <strain evidence="6 21">SARC-I</strain>
        <strain evidence="8 22">SARC-N</strain>
        <strain evidence="9 23">SARC-O</strain>
        <strain evidence="10 18">SUL120</strain>
        <strain evidence="4 19">SULG</strain>
        <strain evidence="7 20">SULM</strain>
    </source>
</reference>
<dbReference type="EMBL" id="CP033239">
    <property type="protein sequence ID" value="AZF79692.1"/>
    <property type="molecule type" value="Genomic_DNA"/>
</dbReference>
<reference evidence="13 14" key="1">
    <citation type="journal article" date="2015" name="Genome Announc.">
        <title>Complete Genome Sequence of Sulfolobus solfataricus Strain 98/2 and Evolved Derivatives.</title>
        <authorList>
            <person name="McCarthy S."/>
            <person name="Gradnigo J."/>
            <person name="Johnson T."/>
            <person name="Payne S."/>
            <person name="Lipzen A."/>
            <person name="Martin J."/>
            <person name="Schackwitz W."/>
            <person name="Moriyama E."/>
            <person name="Blum P."/>
        </authorList>
    </citation>
    <scope>NUCLEOTIDE SEQUENCE [LARGE SCALE GENOMIC DNA]</scope>
    <source>
        <strain evidence="13">98/2 SULC</strain>
        <strain evidence="1">SARC-B</strain>
        <strain evidence="2">SARC-C</strain>
        <strain evidence="3 15">SULA</strain>
        <strain evidence="14">SULB</strain>
    </source>
</reference>
<dbReference type="EMBL" id="CP011056">
    <property type="protein sequence ID" value="AKA77453.1"/>
    <property type="molecule type" value="Genomic_DNA"/>
</dbReference>
<proteinExistence type="predicted"/>
<dbReference type="PATRIC" id="fig|2287.6.peg.2852"/>
<dbReference type="KEGG" id="ssoa:SULA_2672"/>
<evidence type="ECO:0000313" key="3">
    <source>
        <dbReference type="EMBL" id="AKA80143.1"/>
    </source>
</evidence>
<evidence type="ECO:0000313" key="24">
    <source>
        <dbReference type="Proteomes" id="UP000594632"/>
    </source>
</evidence>
<dbReference type="EMBL" id="CP011057">
    <property type="protein sequence ID" value="AKA80143.1"/>
    <property type="molecule type" value="Genomic_DNA"/>
</dbReference>
<evidence type="ECO:0000313" key="10">
    <source>
        <dbReference type="EMBL" id="AZF84891.1"/>
    </source>
</evidence>
<dbReference type="Proteomes" id="UP000033106">
    <property type="component" value="Chromosome"/>
</dbReference>
<dbReference type="Proteomes" id="UP000273443">
    <property type="component" value="Chromosome"/>
</dbReference>
<dbReference type="Proteomes" id="UP000269431">
    <property type="component" value="Chromosome"/>
</dbReference>
<evidence type="ECO:0000313" key="18">
    <source>
        <dbReference type="Proteomes" id="UP000269431"/>
    </source>
</evidence>
<evidence type="ECO:0000313" key="9">
    <source>
        <dbReference type="EMBL" id="AZF82298.1"/>
    </source>
</evidence>
<accession>A0A0E3MHF1</accession>
<evidence type="ECO:0000313" key="23">
    <source>
        <dbReference type="Proteomes" id="UP000282269"/>
    </source>
</evidence>
<dbReference type="OMA" id="LWNYYAN"/>
<name>A0A0E3MHF1_SACSO</name>
<evidence type="ECO:0000313" key="14">
    <source>
        <dbReference type="Proteomes" id="UP000033085"/>
    </source>
</evidence>
<evidence type="ECO:0000313" key="16">
    <source>
        <dbReference type="Proteomes" id="UP000076770"/>
    </source>
</evidence>
<organism evidence="3 15">
    <name type="scientific">Saccharolobus solfataricus</name>
    <name type="common">Sulfolobus solfataricus</name>
    <dbReference type="NCBI Taxonomy" id="2287"/>
    <lineage>
        <taxon>Archaea</taxon>
        <taxon>Thermoproteota</taxon>
        <taxon>Thermoprotei</taxon>
        <taxon>Sulfolobales</taxon>
        <taxon>Sulfolobaceae</taxon>
        <taxon>Saccharolobus</taxon>
    </lineage>
</organism>
<dbReference type="EMBL" id="LT549890">
    <property type="protein sequence ID" value="SAI85522.1"/>
    <property type="molecule type" value="Genomic_DNA"/>
</dbReference>
<dbReference type="Proteomes" id="UP000282269">
    <property type="component" value="Chromosome"/>
</dbReference>
<evidence type="ECO:0000313" key="21">
    <source>
        <dbReference type="Proteomes" id="UP000275843"/>
    </source>
</evidence>
<evidence type="ECO:0000313" key="1">
    <source>
        <dbReference type="EMBL" id="AKA74757.1"/>
    </source>
</evidence>
<reference evidence="16" key="3">
    <citation type="submission" date="2016-04" db="EMBL/GenBank/DDBJ databases">
        <authorList>
            <person name="Shah S.A."/>
            <person name="Garrett R.A."/>
        </authorList>
    </citation>
    <scope>NUCLEOTIDE SEQUENCE [LARGE SCALE GENOMIC DNA]</scope>
    <source>
        <strain evidence="16">ATCC 35091 / DSM 1616 / JCM 8930 / NBRC 15331 / P1</strain>
    </source>
</reference>
<dbReference type="KEGG" id="ssof:SULC_2670"/>
<dbReference type="Proteomes" id="UP000278715">
    <property type="component" value="Chromosome"/>
</dbReference>
<reference evidence="3" key="5">
    <citation type="submission" date="2018-10" db="EMBL/GenBank/DDBJ databases">
        <authorList>
            <person name="McCarthy S."/>
            <person name="Gradnigo J."/>
            <person name="Johnson T."/>
            <person name="Payne S."/>
            <person name="Lipzen A."/>
            <person name="Schackwitz W."/>
            <person name="Martin J."/>
            <person name="Moriyama E."/>
            <person name="Blum P."/>
        </authorList>
    </citation>
    <scope>NUCLEOTIDE SEQUENCE</scope>
    <source>
        <strain evidence="1">SARC-B</strain>
        <strain evidence="2">SARC-C</strain>
        <strain evidence="3">SULA</strain>
    </source>
</reference>
<evidence type="ECO:0000313" key="17">
    <source>
        <dbReference type="Proteomes" id="UP000267993"/>
    </source>
</evidence>
<dbReference type="EMBL" id="CP011055">
    <property type="protein sequence ID" value="AKA74757.1"/>
    <property type="molecule type" value="Genomic_DNA"/>
</dbReference>
<dbReference type="EMBL" id="CP033235">
    <property type="protein sequence ID" value="AZF69224.1"/>
    <property type="molecule type" value="Genomic_DNA"/>
</dbReference>
<reference evidence="11 24" key="6">
    <citation type="journal article" date="2020" name="Nat. Commun.">
        <title>The structures of two archaeal type IV pili illuminate evolutionary relationships.</title>
        <authorList>
            <person name="Wang F."/>
            <person name="Baquero D.P."/>
            <person name="Su Z."/>
            <person name="Beltran L.C."/>
            <person name="Prangishvili D."/>
            <person name="Krupovic M."/>
            <person name="Egelman E.H."/>
        </authorList>
    </citation>
    <scope>NUCLEOTIDE SEQUENCE [LARGE SCALE GENOMIC DNA]</scope>
    <source>
        <strain evidence="11 24">POZ149</strain>
    </source>
</reference>
<gene>
    <name evidence="11" type="ORF">HFC64_03755</name>
    <name evidence="12" type="ORF">SSOP1_1968</name>
    <name evidence="3" type="ORF">SULA_2672</name>
    <name evidence="1" type="ORF">SULB_2673</name>
    <name evidence="2" type="ORF">SULC_2670</name>
    <name evidence="4" type="ORF">SULG_13615</name>
    <name evidence="5" type="ORF">SULH_13615</name>
    <name evidence="6" type="ORF">SULI_13615</name>
    <name evidence="7" type="ORF">SULM_13605</name>
    <name evidence="8" type="ORF">SULN_13595</name>
    <name evidence="9" type="ORF">SULO_13615</name>
    <name evidence="10" type="ORF">SULZ_13620</name>
</gene>
<evidence type="ECO:0000313" key="5">
    <source>
        <dbReference type="EMBL" id="AZF71844.1"/>
    </source>
</evidence>
<evidence type="ECO:0000313" key="4">
    <source>
        <dbReference type="EMBL" id="AZF69224.1"/>
    </source>
</evidence>
<evidence type="ECO:0000313" key="22">
    <source>
        <dbReference type="Proteomes" id="UP000278715"/>
    </source>
</evidence>
<dbReference type="EMBL" id="CP050869">
    <property type="protein sequence ID" value="QPG49115.1"/>
    <property type="molecule type" value="Genomic_DNA"/>
</dbReference>
<evidence type="ECO:0000313" key="7">
    <source>
        <dbReference type="EMBL" id="AZF77087.1"/>
    </source>
</evidence>
<dbReference type="AlphaFoldDB" id="A0A0E3MHF1"/>
<dbReference type="OrthoDB" id="39029at2157"/>
<sequence length="113" mass="13114">MISLTKWRASSYINCLKDYFNDNKLVSSMAFLIAASKGDSLYVFAPDTDCIIYTEELITDVKGRCEEYVKLFSSYKQDIIKSASLKLWHYYANKKVEFTDEEKKLLSQLGIRL</sequence>
<evidence type="ECO:0000313" key="2">
    <source>
        <dbReference type="EMBL" id="AKA77453.1"/>
    </source>
</evidence>